<feature type="compositionally biased region" description="Basic and acidic residues" evidence="1">
    <location>
        <begin position="538"/>
        <end position="549"/>
    </location>
</feature>
<sequence length="549" mass="56891">MQGTNLAMGGGLPAAAPPVSTPRRSGKQAASKLIIAPMTSSGWGVVDDSVVAGGMGVPAEPLVGMKSTSTGKLRRATRADVAAYRGADGEGSVAVPDVQIAQDGLAAGYAVNTGGCQPKRKANSTEKRLEEPVPKKGKMTKLTAAAASNVGSPPAPTVSGAVSPTTLPEPTVTTGSSTTSIPSPTVASSAATALPPPANNTTTATTESVPGPGPAVSVAYGSYVSDSEEAIEAAPHAAANVHPAPNKKASEAMTVEVIDVAVASVTAATVLASALAAGTVLPNSRPPAVLPVAGTSSVRVRHWSMGHVKHALGPFSGSFTLTFIPNLINLIGNGANGPWRLFGLDLPGAMNDLALQAKQKLSEYRNGIANKAVDVVYHVAWALDEARGYLFRYGEAFDNVDGTTTKIAIYQSKLIARTLAYHLCRIGLRADQIHDYPCNALALATTAVERALKMWDSSLFKHPKGHSDEAQFSDRLWGKTVNEYISGIVDLEERQWDAILAKAELAMRGLDNDLDDDMGADDMDEDDGDLPPAGGHAAIDDERRGPDPA</sequence>
<keyword evidence="3" id="KW-1185">Reference proteome</keyword>
<dbReference type="OrthoDB" id="2803003at2759"/>
<dbReference type="EMBL" id="MNAD01001071">
    <property type="protein sequence ID" value="OJT08204.1"/>
    <property type="molecule type" value="Genomic_DNA"/>
</dbReference>
<feature type="region of interest" description="Disordered" evidence="1">
    <location>
        <begin position="514"/>
        <end position="549"/>
    </location>
</feature>
<feature type="compositionally biased region" description="Basic and acidic residues" evidence="1">
    <location>
        <begin position="123"/>
        <end position="134"/>
    </location>
</feature>
<dbReference type="AlphaFoldDB" id="A0A1M2VKR7"/>
<reference evidence="2 3" key="1">
    <citation type="submission" date="2016-10" db="EMBL/GenBank/DDBJ databases">
        <title>Genome sequence of the basidiomycete white-rot fungus Trametes pubescens.</title>
        <authorList>
            <person name="Makela M.R."/>
            <person name="Granchi Z."/>
            <person name="Peng M."/>
            <person name="De Vries R.P."/>
            <person name="Grigoriev I."/>
            <person name="Riley R."/>
            <person name="Hilden K."/>
        </authorList>
    </citation>
    <scope>NUCLEOTIDE SEQUENCE [LARGE SCALE GENOMIC DNA]</scope>
    <source>
        <strain evidence="2 3">FBCC735</strain>
    </source>
</reference>
<gene>
    <name evidence="2" type="ORF">TRAPUB_900</name>
</gene>
<feature type="compositionally biased region" description="Acidic residues" evidence="1">
    <location>
        <begin position="514"/>
        <end position="529"/>
    </location>
</feature>
<proteinExistence type="predicted"/>
<evidence type="ECO:0000313" key="2">
    <source>
        <dbReference type="EMBL" id="OJT08204.1"/>
    </source>
</evidence>
<dbReference type="Proteomes" id="UP000184267">
    <property type="component" value="Unassembled WGS sequence"/>
</dbReference>
<feature type="compositionally biased region" description="Low complexity" evidence="1">
    <location>
        <begin position="170"/>
        <end position="206"/>
    </location>
</feature>
<feature type="region of interest" description="Disordered" evidence="1">
    <location>
        <begin position="1"/>
        <end position="30"/>
    </location>
</feature>
<feature type="region of interest" description="Disordered" evidence="1">
    <location>
        <begin position="111"/>
        <end position="213"/>
    </location>
</feature>
<evidence type="ECO:0000256" key="1">
    <source>
        <dbReference type="SAM" id="MobiDB-lite"/>
    </source>
</evidence>
<organism evidence="2 3">
    <name type="scientific">Trametes pubescens</name>
    <name type="common">White-rot fungus</name>
    <dbReference type="NCBI Taxonomy" id="154538"/>
    <lineage>
        <taxon>Eukaryota</taxon>
        <taxon>Fungi</taxon>
        <taxon>Dikarya</taxon>
        <taxon>Basidiomycota</taxon>
        <taxon>Agaricomycotina</taxon>
        <taxon>Agaricomycetes</taxon>
        <taxon>Polyporales</taxon>
        <taxon>Polyporaceae</taxon>
        <taxon>Trametes</taxon>
    </lineage>
</organism>
<dbReference type="STRING" id="154538.A0A1M2VKR7"/>
<name>A0A1M2VKR7_TRAPU</name>
<accession>A0A1M2VKR7</accession>
<evidence type="ECO:0000313" key="3">
    <source>
        <dbReference type="Proteomes" id="UP000184267"/>
    </source>
</evidence>
<protein>
    <submittedName>
        <fullName evidence="2">Uncharacterized protein</fullName>
    </submittedName>
</protein>
<comment type="caution">
    <text evidence="2">The sequence shown here is derived from an EMBL/GenBank/DDBJ whole genome shotgun (WGS) entry which is preliminary data.</text>
</comment>